<dbReference type="Pfam" id="PF00924">
    <property type="entry name" value="MS_channel_2nd"/>
    <property type="match status" value="1"/>
</dbReference>
<comment type="subcellular location">
    <subcellularLocation>
        <location evidence="1">Membrane</location>
    </subcellularLocation>
</comment>
<gene>
    <name evidence="7" type="primary">ybdG</name>
    <name evidence="7" type="ORF">NBC122_00297</name>
</gene>
<keyword evidence="3 5" id="KW-1133">Transmembrane helix</keyword>
<feature type="transmembrane region" description="Helical" evidence="5">
    <location>
        <begin position="106"/>
        <end position="124"/>
    </location>
</feature>
<feature type="transmembrane region" description="Helical" evidence="5">
    <location>
        <begin position="181"/>
        <end position="203"/>
    </location>
</feature>
<dbReference type="EMBL" id="CP037954">
    <property type="protein sequence ID" value="QBO57152.1"/>
    <property type="molecule type" value="Genomic_DNA"/>
</dbReference>
<dbReference type="KEGG" id="csal:NBC122_00297"/>
<keyword evidence="2 5" id="KW-0812">Transmembrane</keyword>
<dbReference type="GO" id="GO:0071470">
    <property type="term" value="P:cellular response to osmotic stress"/>
    <property type="evidence" value="ECO:0007669"/>
    <property type="project" value="InterPro"/>
</dbReference>
<accession>A0A4P6ZCT3</accession>
<dbReference type="PANTHER" id="PTHR30414:SF0">
    <property type="entry name" value="MINICONDUCTANCE MECHANOSENSITIVE CHANNEL YBDG"/>
    <property type="match status" value="1"/>
</dbReference>
<dbReference type="Gene3D" id="2.30.30.60">
    <property type="match status" value="1"/>
</dbReference>
<dbReference type="SUPFAM" id="SSF50182">
    <property type="entry name" value="Sm-like ribonucleoproteins"/>
    <property type="match status" value="1"/>
</dbReference>
<proteinExistence type="predicted"/>
<feature type="domain" description="Mechanosensitive ion channel MscS" evidence="6">
    <location>
        <begin position="220"/>
        <end position="288"/>
    </location>
</feature>
<dbReference type="AlphaFoldDB" id="A0A4P6ZCT3"/>
<keyword evidence="8" id="KW-1185">Reference proteome</keyword>
<evidence type="ECO:0000313" key="7">
    <source>
        <dbReference type="EMBL" id="QBO57152.1"/>
    </source>
</evidence>
<evidence type="ECO:0000256" key="3">
    <source>
        <dbReference type="ARBA" id="ARBA00022989"/>
    </source>
</evidence>
<sequence length="438" mass="50421">MLNVLINLRKTNRILIFAGMNKDLIDTKDLLQTVSDSIHFFVRDHSPDSWVLLLQILLKFAFFVGIIYLVDFLFKLVINTIFKLFFDKDKYPVLKSIYAARITNSFSHIIALLFGSYALFSIFYRHPKSFTFLERMMGLFIVFVVAGMLYRGMSAFRNFFVIKKDYYKIIALNAVSQTVKIFGIFVSSVVAICVIFGISGSAIVGSLGAITAVLVLVFRDTILGFVTGIHVATSKNLKVGDWIGIPKYNLEGTIVDLNLLTTKIQNFDKTISTIPTYDFLTTEIKNLQVMSESNTRRIKRSIIFNIKSFKFLNLEEVDRLSKINLLRDYLQEMKDEIIEERSHIENSELVINGRQLTNIGVFREYTFNYLRNNKHIDQKGTLIVRQLENTPHGMPLEIYCFTNDSAWVNYEGIMADIFDHLLVASKEFDLEIMQLNKI</sequence>
<evidence type="ECO:0000256" key="1">
    <source>
        <dbReference type="ARBA" id="ARBA00004370"/>
    </source>
</evidence>
<evidence type="ECO:0000256" key="5">
    <source>
        <dbReference type="SAM" id="Phobius"/>
    </source>
</evidence>
<evidence type="ECO:0000259" key="6">
    <source>
        <dbReference type="Pfam" id="PF00924"/>
    </source>
</evidence>
<feature type="transmembrane region" description="Helical" evidence="5">
    <location>
        <begin position="136"/>
        <end position="160"/>
    </location>
</feature>
<keyword evidence="4 5" id="KW-0472">Membrane</keyword>
<dbReference type="InterPro" id="IPR010920">
    <property type="entry name" value="LSM_dom_sf"/>
</dbReference>
<dbReference type="GO" id="GO:0005886">
    <property type="term" value="C:plasma membrane"/>
    <property type="evidence" value="ECO:0007669"/>
    <property type="project" value="TreeGrafter"/>
</dbReference>
<evidence type="ECO:0000313" key="8">
    <source>
        <dbReference type="Proteomes" id="UP000294419"/>
    </source>
</evidence>
<feature type="transmembrane region" description="Helical" evidence="5">
    <location>
        <begin position="209"/>
        <end position="232"/>
    </location>
</feature>
<dbReference type="GO" id="GO:0008381">
    <property type="term" value="F:mechanosensitive monoatomic ion channel activity"/>
    <property type="evidence" value="ECO:0007669"/>
    <property type="project" value="InterPro"/>
</dbReference>
<reference evidence="7 8" key="1">
    <citation type="submission" date="2019-03" db="EMBL/GenBank/DDBJ databases">
        <authorList>
            <person name="Kim H."/>
            <person name="Yu S.-M."/>
        </authorList>
    </citation>
    <scope>NUCLEOTIDE SEQUENCE [LARGE SCALE GENOMIC DNA]</scope>
    <source>
        <strain evidence="7 8">NBC122</strain>
    </source>
</reference>
<dbReference type="InterPro" id="IPR006685">
    <property type="entry name" value="MscS_channel_2nd"/>
</dbReference>
<organism evidence="7 8">
    <name type="scientific">Chryseobacterium salivictor</name>
    <dbReference type="NCBI Taxonomy" id="2547600"/>
    <lineage>
        <taxon>Bacteria</taxon>
        <taxon>Pseudomonadati</taxon>
        <taxon>Bacteroidota</taxon>
        <taxon>Flavobacteriia</taxon>
        <taxon>Flavobacteriales</taxon>
        <taxon>Weeksellaceae</taxon>
        <taxon>Chryseobacterium group</taxon>
        <taxon>Chryseobacterium</taxon>
    </lineage>
</organism>
<name>A0A4P6ZCT3_9FLAO</name>
<dbReference type="PANTHER" id="PTHR30414">
    <property type="entry name" value="MINICONDUCTANCE MECHANOSENSITIVE CHANNEL YBDG"/>
    <property type="match status" value="1"/>
</dbReference>
<feature type="transmembrane region" description="Helical" evidence="5">
    <location>
        <begin position="60"/>
        <end position="86"/>
    </location>
</feature>
<evidence type="ECO:0000256" key="2">
    <source>
        <dbReference type="ARBA" id="ARBA00022692"/>
    </source>
</evidence>
<dbReference type="InterPro" id="IPR030192">
    <property type="entry name" value="YbdG"/>
</dbReference>
<dbReference type="InterPro" id="IPR023408">
    <property type="entry name" value="MscS_beta-dom_sf"/>
</dbReference>
<protein>
    <submittedName>
        <fullName evidence="7">Miniconductance mechanosensitive channel YbdG</fullName>
    </submittedName>
</protein>
<dbReference type="Proteomes" id="UP000294419">
    <property type="component" value="Chromosome"/>
</dbReference>
<evidence type="ECO:0000256" key="4">
    <source>
        <dbReference type="ARBA" id="ARBA00023136"/>
    </source>
</evidence>